<keyword evidence="4" id="KW-0731">Sigma factor</keyword>
<sequence>MAHQFIQLEKIFKAFQNSRSSHEQERLFIDIVNHIQPKLFIKFKNYGMKNEDIEDLVQETLIRIYLALHTFDFSTGVPFEHYLNCIVRSMRNDFWRRKYIETDKHESIINDYVIDYKLNQSSKHIEDICMIKEKRELLASSLIVLSRFERSVAELLMSDYSPSEIAKQLGIKDKVVYNSIQRCKMKMKYYLLKRLY</sequence>
<protein>
    <recommendedName>
        <fullName evidence="2">RNA polymerase sigma factor SigS</fullName>
    </recommendedName>
</protein>
<dbReference type="Gene3D" id="1.10.10.10">
    <property type="entry name" value="Winged helix-like DNA-binding domain superfamily/Winged helix DNA-binding domain"/>
    <property type="match status" value="1"/>
</dbReference>
<dbReference type="InterPro" id="IPR016032">
    <property type="entry name" value="Sig_transdc_resp-reg_C-effctor"/>
</dbReference>
<dbReference type="GO" id="GO:0003677">
    <property type="term" value="F:DNA binding"/>
    <property type="evidence" value="ECO:0007669"/>
    <property type="project" value="UniProtKB-KW"/>
</dbReference>
<organism evidence="10 11">
    <name type="scientific">Staphylococcus haemolyticus</name>
    <dbReference type="NCBI Taxonomy" id="1283"/>
    <lineage>
        <taxon>Bacteria</taxon>
        <taxon>Bacillati</taxon>
        <taxon>Bacillota</taxon>
        <taxon>Bacilli</taxon>
        <taxon>Bacillales</taxon>
        <taxon>Staphylococcaceae</taxon>
        <taxon>Staphylococcus</taxon>
    </lineage>
</organism>
<dbReference type="Gene3D" id="1.10.1740.10">
    <property type="match status" value="1"/>
</dbReference>
<dbReference type="SUPFAM" id="SSF88946">
    <property type="entry name" value="Sigma2 domain of RNA polymerase sigma factors"/>
    <property type="match status" value="1"/>
</dbReference>
<dbReference type="AlphaFoldDB" id="A0A2K0A573"/>
<comment type="similarity">
    <text evidence="1">Belongs to the sigma-70 factor family.</text>
</comment>
<gene>
    <name evidence="10" type="ORF">AL503_004950</name>
</gene>
<evidence type="ECO:0000256" key="1">
    <source>
        <dbReference type="ARBA" id="ARBA00007788"/>
    </source>
</evidence>
<evidence type="ECO:0000259" key="9">
    <source>
        <dbReference type="Pfam" id="PF04542"/>
    </source>
</evidence>
<proteinExistence type="inferred from homology"/>
<dbReference type="Pfam" id="PF04542">
    <property type="entry name" value="Sigma70_r2"/>
    <property type="match status" value="1"/>
</dbReference>
<dbReference type="InterPro" id="IPR007627">
    <property type="entry name" value="RNA_pol_sigma70_r2"/>
</dbReference>
<evidence type="ECO:0000256" key="5">
    <source>
        <dbReference type="ARBA" id="ARBA00023125"/>
    </source>
</evidence>
<keyword evidence="5" id="KW-0238">DNA-binding</keyword>
<evidence type="ECO:0000256" key="2">
    <source>
        <dbReference type="ARBA" id="ARBA00021245"/>
    </source>
</evidence>
<dbReference type="Proteomes" id="UP000053523">
    <property type="component" value="Unassembled WGS sequence"/>
</dbReference>
<dbReference type="GO" id="GO:0006352">
    <property type="term" value="P:DNA-templated transcription initiation"/>
    <property type="evidence" value="ECO:0007669"/>
    <property type="project" value="InterPro"/>
</dbReference>
<accession>A0A2K0A573</accession>
<feature type="domain" description="RNA polymerase sigma-70 region 2" evidence="9">
    <location>
        <begin position="33"/>
        <end position="98"/>
    </location>
</feature>
<dbReference type="PANTHER" id="PTHR43133">
    <property type="entry name" value="RNA POLYMERASE ECF-TYPE SIGMA FACTO"/>
    <property type="match status" value="1"/>
</dbReference>
<reference evidence="10 11" key="1">
    <citation type="submission" date="2017-12" db="EMBL/GenBank/DDBJ databases">
        <title>FDA dAtabase for Regulatory Grade micrObial Sequences (FDA-ARGOS): Supporting development and validation of Infectious Disease Dx tests.</title>
        <authorList>
            <person name="Hoffmann M."/>
            <person name="Allard M."/>
            <person name="Evans P."/>
            <person name="Brown E."/>
            <person name="Tallon L."/>
            <person name="Sadzewicz L."/>
            <person name="Sengamalay N."/>
            <person name="Ott S."/>
            <person name="Godinez A."/>
            <person name="Nagaraj S."/>
            <person name="Vavikolanu K."/>
            <person name="Aluvathingal J."/>
            <person name="Nadendla S."/>
            <person name="Sichtig H."/>
        </authorList>
    </citation>
    <scope>NUCLEOTIDE SEQUENCE [LARGE SCALE GENOMIC DNA]</scope>
    <source>
        <strain evidence="10 11">FDAARGOS_148</strain>
    </source>
</reference>
<dbReference type="PANTHER" id="PTHR43133:SF8">
    <property type="entry name" value="RNA POLYMERASE SIGMA FACTOR HI_1459-RELATED"/>
    <property type="match status" value="1"/>
</dbReference>
<evidence type="ECO:0000259" key="8">
    <source>
        <dbReference type="Pfam" id="PF00196"/>
    </source>
</evidence>
<dbReference type="InterPro" id="IPR014284">
    <property type="entry name" value="RNA_pol_sigma-70_dom"/>
</dbReference>
<comment type="function">
    <text evidence="7">Sigma factors are initiation factors that promote the attachment of RNA polymerase to specific initiation sites and are then released. Sigma-S contributes to the protection against external stress, thus playing a role in cellular fitness and survival.</text>
</comment>
<keyword evidence="3" id="KW-0805">Transcription regulation</keyword>
<dbReference type="NCBIfam" id="TIGR02937">
    <property type="entry name" value="sigma70-ECF"/>
    <property type="match status" value="1"/>
</dbReference>
<dbReference type="EMBL" id="LORN02000015">
    <property type="protein sequence ID" value="PNN20176.1"/>
    <property type="molecule type" value="Genomic_DNA"/>
</dbReference>
<evidence type="ECO:0000256" key="4">
    <source>
        <dbReference type="ARBA" id="ARBA00023082"/>
    </source>
</evidence>
<evidence type="ECO:0000256" key="6">
    <source>
        <dbReference type="ARBA" id="ARBA00023163"/>
    </source>
</evidence>
<keyword evidence="6" id="KW-0804">Transcription</keyword>
<evidence type="ECO:0000256" key="3">
    <source>
        <dbReference type="ARBA" id="ARBA00023015"/>
    </source>
</evidence>
<dbReference type="GO" id="GO:0016987">
    <property type="term" value="F:sigma factor activity"/>
    <property type="evidence" value="ECO:0007669"/>
    <property type="project" value="UniProtKB-KW"/>
</dbReference>
<dbReference type="InterPro" id="IPR036388">
    <property type="entry name" value="WH-like_DNA-bd_sf"/>
</dbReference>
<dbReference type="InterPro" id="IPR000792">
    <property type="entry name" value="Tscrpt_reg_LuxR_C"/>
</dbReference>
<dbReference type="Pfam" id="PF00196">
    <property type="entry name" value="GerE"/>
    <property type="match status" value="1"/>
</dbReference>
<dbReference type="SUPFAM" id="SSF46894">
    <property type="entry name" value="C-terminal effector domain of the bipartite response regulators"/>
    <property type="match status" value="1"/>
</dbReference>
<evidence type="ECO:0000313" key="10">
    <source>
        <dbReference type="EMBL" id="PNN20176.1"/>
    </source>
</evidence>
<name>A0A2K0A573_STAHA</name>
<evidence type="ECO:0000256" key="7">
    <source>
        <dbReference type="ARBA" id="ARBA00024701"/>
    </source>
</evidence>
<dbReference type="RefSeq" id="WP_070843902.1">
    <property type="nucleotide sequence ID" value="NZ_CAJCFY010000042.1"/>
</dbReference>
<feature type="domain" description="HTH luxR-type" evidence="8">
    <location>
        <begin position="144"/>
        <end position="188"/>
    </location>
</feature>
<comment type="caution">
    <text evidence="10">The sequence shown here is derived from an EMBL/GenBank/DDBJ whole genome shotgun (WGS) entry which is preliminary data.</text>
</comment>
<dbReference type="InterPro" id="IPR013325">
    <property type="entry name" value="RNA_pol_sigma_r2"/>
</dbReference>
<dbReference type="InterPro" id="IPR039425">
    <property type="entry name" value="RNA_pol_sigma-70-like"/>
</dbReference>
<evidence type="ECO:0000313" key="11">
    <source>
        <dbReference type="Proteomes" id="UP000053523"/>
    </source>
</evidence>